<dbReference type="Gene3D" id="3.90.70.10">
    <property type="entry name" value="Cysteine proteinases"/>
    <property type="match status" value="1"/>
</dbReference>
<dbReference type="SUPFAM" id="SSF51004">
    <property type="entry name" value="C-terminal (heme d1) domain of cytochrome cd1-nitrite reductase"/>
    <property type="match status" value="1"/>
</dbReference>
<evidence type="ECO:0000256" key="11">
    <source>
        <dbReference type="SAM" id="MobiDB-lite"/>
    </source>
</evidence>
<comment type="function">
    <text evidence="10">Catalytic subunit of the poly(A)-nuclease (PAN) deadenylation complex, one of two cytoplasmic mRNA deadenylases involved in mRNA turnover. PAN specifically shortens poly(A) tails of RNA and the activity is stimulated by poly(A)-binding protein PAB1. PAN deadenylation is followed by rapid degradation of the shortened mRNA tails by the CCR4-NOT complex. Deadenylated mRNAs are then degraded by two alternative mechanisms, namely exosome-mediated 3'-5' exonucleolytic degradation, or deadenlyation-dependent mRNA decaping and subsequent 5'-3' exonucleolytic degradation by XRN1. May also be involved in post-transcriptional maturation of mRNA poly(A) tails.</text>
</comment>
<dbReference type="SUPFAM" id="SSF53335">
    <property type="entry name" value="S-adenosyl-L-methionine-dependent methyltransferases"/>
    <property type="match status" value="1"/>
</dbReference>
<keyword evidence="9 10" id="KW-0269">Exonuclease</keyword>
<dbReference type="InterPro" id="IPR050785">
    <property type="entry name" value="PAN2-PAN3_catalytic_subunit"/>
</dbReference>
<evidence type="ECO:0000256" key="8">
    <source>
        <dbReference type="ARBA" id="ARBA00022801"/>
    </source>
</evidence>
<comment type="similarity">
    <text evidence="10">Belongs to the peptidase C19 family. PAN2 subfamily.</text>
</comment>
<dbReference type="Pfam" id="PF00929">
    <property type="entry name" value="RNase_T"/>
    <property type="match status" value="1"/>
</dbReference>
<dbReference type="InterPro" id="IPR012337">
    <property type="entry name" value="RNaseH-like_sf"/>
</dbReference>
<dbReference type="VEuPathDB" id="FungiDB:A9K55_004208"/>
<dbReference type="Proteomes" id="UP000323067">
    <property type="component" value="Chromosome v"/>
</dbReference>
<evidence type="ECO:0000256" key="3">
    <source>
        <dbReference type="ARBA" id="ARBA00022490"/>
    </source>
</evidence>
<dbReference type="PANTHER" id="PTHR15728">
    <property type="entry name" value="DEADENYLATION COMPLEX CATALYTIC SUBUNIT PAN2"/>
    <property type="match status" value="1"/>
</dbReference>
<dbReference type="SMART" id="SM00479">
    <property type="entry name" value="EXOIII"/>
    <property type="match status" value="1"/>
</dbReference>
<dbReference type="GO" id="GO:0004535">
    <property type="term" value="F:poly(A)-specific ribonuclease activity"/>
    <property type="evidence" value="ECO:0007669"/>
    <property type="project" value="UniProtKB-UniRule"/>
</dbReference>
<dbReference type="FunFam" id="2.130.10.10:FF:000459">
    <property type="entry name" value="PAN2-PAN3 deadenylation complex catalytic subunit PAN2"/>
    <property type="match status" value="1"/>
</dbReference>
<evidence type="ECO:0000256" key="1">
    <source>
        <dbReference type="ARBA" id="ARBA00001663"/>
    </source>
</evidence>
<evidence type="ECO:0000256" key="9">
    <source>
        <dbReference type="ARBA" id="ARBA00022839"/>
    </source>
</evidence>
<dbReference type="Pfam" id="PF13649">
    <property type="entry name" value="Methyltransf_25"/>
    <property type="match status" value="1"/>
</dbReference>
<dbReference type="VEuPathDB" id="FungiDB:CCM_04466"/>
<feature type="domain" description="USP" evidence="12">
    <location>
        <begin position="836"/>
        <end position="1169"/>
    </location>
</feature>
<dbReference type="GO" id="GO:0006397">
    <property type="term" value="P:mRNA processing"/>
    <property type="evidence" value="ECO:0007669"/>
    <property type="project" value="UniProtKB-KW"/>
</dbReference>
<keyword evidence="5 10" id="KW-0507">mRNA processing</keyword>
<dbReference type="SUPFAM" id="SSF54001">
    <property type="entry name" value="Cysteine proteinases"/>
    <property type="match status" value="1"/>
</dbReference>
<dbReference type="HAMAP" id="MF_03182">
    <property type="entry name" value="PAN2"/>
    <property type="match status" value="1"/>
</dbReference>
<feature type="binding site" evidence="10">
    <location>
        <position position="1330"/>
    </location>
    <ligand>
        <name>a divalent metal cation</name>
        <dbReference type="ChEBI" id="CHEBI:60240"/>
        <note>catalytic</note>
    </ligand>
</feature>
<evidence type="ECO:0000256" key="5">
    <source>
        <dbReference type="ARBA" id="ARBA00022664"/>
    </source>
</evidence>
<comment type="caution">
    <text evidence="10">Lacks conserved residue(s) required for the propagation of feature annotation.</text>
</comment>
<keyword evidence="7 10" id="KW-0479">Metal-binding</keyword>
<dbReference type="GO" id="GO:0031251">
    <property type="term" value="C:PAN complex"/>
    <property type="evidence" value="ECO:0007669"/>
    <property type="project" value="UniProtKB-UniRule"/>
</dbReference>
<organism evidence="13 14">
    <name type="scientific">Cordyceps militaris</name>
    <name type="common">Caterpillar fungus</name>
    <name type="synonym">Clavaria militaris</name>
    <dbReference type="NCBI Taxonomy" id="73501"/>
    <lineage>
        <taxon>Eukaryota</taxon>
        <taxon>Fungi</taxon>
        <taxon>Dikarya</taxon>
        <taxon>Ascomycota</taxon>
        <taxon>Pezizomycotina</taxon>
        <taxon>Sordariomycetes</taxon>
        <taxon>Hypocreomycetidae</taxon>
        <taxon>Hypocreales</taxon>
        <taxon>Cordycipitaceae</taxon>
        <taxon>Cordyceps</taxon>
    </lineage>
</organism>
<dbReference type="InterPro" id="IPR028889">
    <property type="entry name" value="USP"/>
</dbReference>
<dbReference type="InterPro" id="IPR015943">
    <property type="entry name" value="WD40/YVTN_repeat-like_dom_sf"/>
</dbReference>
<dbReference type="Pfam" id="PF13423">
    <property type="entry name" value="UCH_1"/>
    <property type="match status" value="1"/>
</dbReference>
<dbReference type="CDD" id="cd02672">
    <property type="entry name" value="Peptidase_C19P"/>
    <property type="match status" value="1"/>
</dbReference>
<dbReference type="InterPro" id="IPR030843">
    <property type="entry name" value="PAN2"/>
</dbReference>
<gene>
    <name evidence="10" type="primary">PAN2</name>
    <name evidence="13" type="ORF">A9K55_004208</name>
</gene>
<comment type="domain">
    <text evidence="10">The linker, or PAN3 interaction domain (PID), between the WD40 repeats and the pseudo-UCH domain mediates interaction with PAN3.</text>
</comment>
<comment type="cofactor">
    <cofactor evidence="10">
        <name>a divalent metal cation</name>
        <dbReference type="ChEBI" id="CHEBI:60240"/>
    </cofactor>
    <text evidence="10">Binds 2 metal cations per subunit in the catalytic exonuclease domain.</text>
</comment>
<protein>
    <recommendedName>
        <fullName evidence="10">PAN2-PAN3 deadenylation complex catalytic subunit PAN2</fullName>
        <ecNumber evidence="10">3.1.13.4</ecNumber>
    </recommendedName>
    <alternativeName>
        <fullName evidence="10">PAB1P-dependent poly(A)-specific ribonuclease</fullName>
    </alternativeName>
    <alternativeName>
        <fullName evidence="10">Poly(A)-nuclease deadenylation complex subunit 2</fullName>
        <shortName evidence="10">PAN deadenylation complex subunit 2</shortName>
    </alternativeName>
</protein>
<dbReference type="InterPro" id="IPR038765">
    <property type="entry name" value="Papain-like_cys_pep_sf"/>
</dbReference>
<sequence>MVRRAALPIWAFSPTPRPLNPSKPHMDILTLQKWAYTDGAPSYNATAYGLLHQYSGIPEADIDSHLLHIRKLAWDVSRQPFIGRWRFLRFAEPLDPYYQQVLFRLTLPKSADCILDIGCGFGQALRQLRASGVVGAKLFGADIESRFISLGYDLFRDKETLGATFVTGDLLNPDDGRLDVLSRRFTIVHADSFFHLLSWTEQLYAAKRLMSWLRTGTKNCLVYGKQVGTVHPTKVASAGSRPYLHNQQSFQRLWDEAGKMTNTRWYVDVERSDELADYAVGLQDGLMSVNFAVLNLAHRLPAASLGLRFPSKPLSSEFLSIASHLIRRASVATSATDNYAIAHCPKMDADWDEVARIQFPPAGVHALPTPVTTMMFDTSQELLWTGNDYGRVTSFVGSELQRYTSFKAHLSSEGPVRQIMVNDKGVIVLGTNDVHMSHRRGAAMWHIKHEAMRDLRCMSFTSKGTTEIIAAGIQDTMLVIDLNKGDVVKQIPTDHQYTIMKRGRYICAATQNGLVNLLDPVSFAVVKSWNAHSALINDMDAQHDFIVTCGFSLRQGQTYMLDPFLNVFDIKKMASMPPIPFPAGAAFARMHPKMLTTSIVLSQSGQMHVVDLMNPNTSNVRQANVISYLSMFEIAPSGEGMALTDAECLIHLWGSRTKLHFVDLATPLEFAATDERLPLLDWSPETPLNTVGLPYYRDILASAWPDFICDVGAPPLKLDPQFLSTLQATGIQATGLALYGRNTRGLRRNQAEDTRHLTKSVNAGLKAPKFLSEKARELTKSDTDERADEVNNVLVEAEIESKKSEVPAMYGNVEIKYSKFGVDDFDFGFYNKTKYSGLETHISNSYANALLQMMHFIPLIRNLALRHAATSCLSEICILCELGYLFDMLQKAEGSICQATNMLKTLSNQPQAGALGLLEEDPRGSSLNMMLQGLTRFLLDKIVQDFRLIEGTSAPMEQVLSTSATSSINCISCRSEYTRPGSTLVNDLMYPSPKPQARVTFSQVLKSSVERETTSKGWCGKCSKYKSIATKKTIHSVPAVLVLNTAINSPEHRLLWSTPGWLPEEIGISVEEGRFVCYEGDDLKGRLQQGFQIITVYSLIGMAINIENGQTQKPHLVSMINVAHAEQEAPGKSQWHLFNDFLVRPVSTEEALTFNTSWKVPSVIAFQVKDANNKIDSTWKDQLDTSILYEDINPHPHGSKTYKTLERATENPGPETIIALDTEFVAVRQPEIEMNSDGERETIRPIVYALARASVVRSQGEEEGLPFIDDYITIKEPIVDYLTSYSGITQSDLDPRVSQHSLLPLKMVYKKLWVLLNLGCKFLGHGLKQDFRVINIHVPKSQIIDTIDLFFLKTRLRRLSLAFLAWYLLKEDIQMETHDSIEDSRTALKLYRKYLEFEDAGILDPMLQDIYRAGRDVNFKPPRKDGQDVQRIDTPPLPVDGNGAPSTPVRKAATLATPGFGCTNWTPGKGSPLR</sequence>
<dbReference type="InterPro" id="IPR011048">
    <property type="entry name" value="Haem_d1_sf"/>
</dbReference>
<comment type="catalytic activity">
    <reaction evidence="1 10">
        <text>Exonucleolytic cleavage of poly(A) to 5'-AMP.</text>
        <dbReference type="EC" id="3.1.13.4"/>
    </reaction>
</comment>
<evidence type="ECO:0000313" key="13">
    <source>
        <dbReference type="EMBL" id="ATY64107.1"/>
    </source>
</evidence>
<keyword evidence="6 10" id="KW-0540">Nuclease</keyword>
<reference evidence="13 14" key="1">
    <citation type="journal article" date="2017" name="BMC Genomics">
        <title>Chromosome level assembly and secondary metabolite potential of the parasitic fungus Cordyceps militaris.</title>
        <authorList>
            <person name="Kramer G.J."/>
            <person name="Nodwell J.R."/>
        </authorList>
    </citation>
    <scope>NUCLEOTIDE SEQUENCE [LARGE SCALE GENOMIC DNA]</scope>
    <source>
        <strain evidence="13 14">ATCC 34164</strain>
    </source>
</reference>
<dbReference type="Gene3D" id="3.40.50.150">
    <property type="entry name" value="Vaccinia Virus protein VP39"/>
    <property type="match status" value="1"/>
</dbReference>
<dbReference type="CDD" id="cd02440">
    <property type="entry name" value="AdoMet_MTases"/>
    <property type="match status" value="1"/>
</dbReference>
<dbReference type="GO" id="GO:0000932">
    <property type="term" value="C:P-body"/>
    <property type="evidence" value="ECO:0007669"/>
    <property type="project" value="TreeGrafter"/>
</dbReference>
<accession>A0A2H4SLX0</accession>
<evidence type="ECO:0000256" key="2">
    <source>
        <dbReference type="ARBA" id="ARBA00004496"/>
    </source>
</evidence>
<evidence type="ECO:0000259" key="12">
    <source>
        <dbReference type="PROSITE" id="PS50235"/>
    </source>
</evidence>
<comment type="domain">
    <text evidence="10">Contains a pseudo-UCH domain. This ubiquitin C-terminal hydrolase (UCH)-like or ubiquitin specific protease (USP)-like domain is predicted to be catalytically inactive because it lacks the active site catalytic triad characteristic of thiol proteases, with residues at the equivalent structural positions that are incompatible with catalysis, and it cannot bind ubiquitin. It functions as a structural scaffold for intra- and intermolecular interactions in the complex.</text>
</comment>
<dbReference type="PANTHER" id="PTHR15728:SF0">
    <property type="entry name" value="PAN2-PAN3 DEADENYLATION COMPLEX CATALYTIC SUBUNIT PAN2"/>
    <property type="match status" value="1"/>
</dbReference>
<evidence type="ECO:0000256" key="6">
    <source>
        <dbReference type="ARBA" id="ARBA00022722"/>
    </source>
</evidence>
<dbReference type="Gene3D" id="2.130.10.10">
    <property type="entry name" value="YVTN repeat-like/Quinoprotein amine dehydrogenase"/>
    <property type="match status" value="1"/>
</dbReference>
<dbReference type="InterPro" id="IPR041698">
    <property type="entry name" value="Methyltransf_25"/>
</dbReference>
<evidence type="ECO:0000256" key="4">
    <source>
        <dbReference type="ARBA" id="ARBA00022574"/>
    </source>
</evidence>
<name>A0A2H4SLX0_CORMI</name>
<dbReference type="InterPro" id="IPR029063">
    <property type="entry name" value="SAM-dependent_MTases_sf"/>
</dbReference>
<comment type="activity regulation">
    <text evidence="10">Positively regulated by the regulatory subunit PAN3.</text>
</comment>
<dbReference type="GO" id="GO:0000289">
    <property type="term" value="P:nuclear-transcribed mRNA poly(A) tail shortening"/>
    <property type="evidence" value="ECO:0007669"/>
    <property type="project" value="UniProtKB-UniRule"/>
</dbReference>
<proteinExistence type="inferred from homology"/>
<evidence type="ECO:0000256" key="10">
    <source>
        <dbReference type="HAMAP-Rule" id="MF_03182"/>
    </source>
</evidence>
<dbReference type="GO" id="GO:0046872">
    <property type="term" value="F:metal ion binding"/>
    <property type="evidence" value="ECO:0007669"/>
    <property type="project" value="UniProtKB-KW"/>
</dbReference>
<dbReference type="VEuPathDB" id="FungiDB:CCM_04465"/>
<evidence type="ECO:0000256" key="7">
    <source>
        <dbReference type="ARBA" id="ARBA00022723"/>
    </source>
</evidence>
<dbReference type="Gene3D" id="3.30.420.10">
    <property type="entry name" value="Ribonuclease H-like superfamily/Ribonuclease H"/>
    <property type="match status" value="1"/>
</dbReference>
<feature type="binding site" evidence="10">
    <location>
        <position position="1223"/>
    </location>
    <ligand>
        <name>a divalent metal cation</name>
        <dbReference type="ChEBI" id="CHEBI:60240"/>
        <note>catalytic</note>
    </ligand>
</feature>
<dbReference type="PROSITE" id="PS50235">
    <property type="entry name" value="USP_3"/>
    <property type="match status" value="1"/>
</dbReference>
<dbReference type="CDD" id="cd06143">
    <property type="entry name" value="PAN2_exo"/>
    <property type="match status" value="1"/>
</dbReference>
<dbReference type="InterPro" id="IPR036397">
    <property type="entry name" value="RNaseH_sf"/>
</dbReference>
<dbReference type="GO" id="GO:0003676">
    <property type="term" value="F:nucleic acid binding"/>
    <property type="evidence" value="ECO:0007669"/>
    <property type="project" value="InterPro"/>
</dbReference>
<dbReference type="InterPro" id="IPR048841">
    <property type="entry name" value="PAN2_N"/>
</dbReference>
<dbReference type="EMBL" id="CP023325">
    <property type="protein sequence ID" value="ATY64107.1"/>
    <property type="molecule type" value="Genomic_DNA"/>
</dbReference>
<dbReference type="SUPFAM" id="SSF53098">
    <property type="entry name" value="Ribonuclease H-like"/>
    <property type="match status" value="1"/>
</dbReference>
<feature type="compositionally biased region" description="Basic and acidic residues" evidence="11">
    <location>
        <begin position="1420"/>
        <end position="1431"/>
    </location>
</feature>
<comment type="subunit">
    <text evidence="10">Forms a heterotrimer with an asymmetric homodimer of the regulatory subunit PAN3 to form the poly(A)-nuclease (PAN) deadenylation complex.</text>
</comment>
<keyword evidence="8 10" id="KW-0378">Hydrolase</keyword>
<dbReference type="OrthoDB" id="16516at2759"/>
<feature type="binding site" evidence="10">
    <location>
        <position position="1221"/>
    </location>
    <ligand>
        <name>a divalent metal cation</name>
        <dbReference type="ChEBI" id="CHEBI:60240"/>
        <note>catalytic</note>
    </ligand>
</feature>
<keyword evidence="4" id="KW-0853">WD repeat</keyword>
<dbReference type="InterPro" id="IPR013520">
    <property type="entry name" value="Ribonucl_H"/>
</dbReference>
<dbReference type="EC" id="3.1.13.4" evidence="10"/>
<feature type="region of interest" description="Disordered" evidence="11">
    <location>
        <begin position="1420"/>
        <end position="1449"/>
    </location>
</feature>
<evidence type="ECO:0000313" key="14">
    <source>
        <dbReference type="Proteomes" id="UP000323067"/>
    </source>
</evidence>
<feature type="binding site" evidence="10">
    <location>
        <position position="1383"/>
    </location>
    <ligand>
        <name>a divalent metal cation</name>
        <dbReference type="ChEBI" id="CHEBI:60240"/>
        <note>catalytic</note>
    </ligand>
</feature>
<dbReference type="FunFam" id="3.30.420.10:FF:000028">
    <property type="entry name" value="PAN2-PAN3 deadenylation complex catalytic subunit PAN2"/>
    <property type="match status" value="1"/>
</dbReference>
<dbReference type="Pfam" id="PF20770">
    <property type="entry name" value="PAN2_N"/>
    <property type="match status" value="1"/>
</dbReference>
<dbReference type="InterPro" id="IPR028881">
    <property type="entry name" value="PAN2_UCH_dom"/>
</dbReference>
<keyword evidence="3 10" id="KW-0963">Cytoplasm</keyword>
<comment type="subcellular location">
    <subcellularLocation>
        <location evidence="2 10">Cytoplasm</location>
    </subcellularLocation>
</comment>